<dbReference type="EC" id="6.3.4.21" evidence="3 9"/>
<dbReference type="NCBIfam" id="TIGR01513">
    <property type="entry name" value="NAPRTase_put"/>
    <property type="match status" value="1"/>
</dbReference>
<organism evidence="12 13">
    <name type="scientific">Legionella pneumophila</name>
    <dbReference type="NCBI Taxonomy" id="446"/>
    <lineage>
        <taxon>Bacteria</taxon>
        <taxon>Pseudomonadati</taxon>
        <taxon>Pseudomonadota</taxon>
        <taxon>Gammaproteobacteria</taxon>
        <taxon>Legionellales</taxon>
        <taxon>Legionellaceae</taxon>
        <taxon>Legionella</taxon>
    </lineage>
</organism>
<dbReference type="EMBL" id="DACWHX010000007">
    <property type="protein sequence ID" value="HAU1879920.1"/>
    <property type="molecule type" value="Genomic_DNA"/>
</dbReference>
<evidence type="ECO:0000256" key="9">
    <source>
        <dbReference type="RuleBase" id="RU365100"/>
    </source>
</evidence>
<evidence type="ECO:0000313" key="13">
    <source>
        <dbReference type="Proteomes" id="UP000866496"/>
    </source>
</evidence>
<dbReference type="GO" id="GO:0034355">
    <property type="term" value="P:NAD+ biosynthetic process via the salvage pathway"/>
    <property type="evidence" value="ECO:0007669"/>
    <property type="project" value="UniProtKB-ARBA"/>
</dbReference>
<dbReference type="InterPro" id="IPR036068">
    <property type="entry name" value="Nicotinate_pribotase-like_C"/>
</dbReference>
<feature type="domain" description="Nicotinate phosphoribosyltransferase N-terminal" evidence="10">
    <location>
        <begin position="14"/>
        <end position="135"/>
    </location>
</feature>
<evidence type="ECO:0000256" key="4">
    <source>
        <dbReference type="ARBA" id="ARBA00022553"/>
    </source>
</evidence>
<dbReference type="InterPro" id="IPR007229">
    <property type="entry name" value="Nic_PRibTrfase-Fam"/>
</dbReference>
<dbReference type="PANTHER" id="PTHR11098">
    <property type="entry name" value="NICOTINATE PHOSPHORIBOSYLTRANSFERASE"/>
    <property type="match status" value="1"/>
</dbReference>
<comment type="PTM">
    <text evidence="9">Transiently phosphorylated on a His residue during the reaction cycle. Phosphorylation strongly increases the affinity for substrates and increases the rate of nicotinate D-ribonucleotide production. Dephosphorylation regenerates the low-affinity form of the enzyme, leading to product release.</text>
</comment>
<dbReference type="Pfam" id="PF17767">
    <property type="entry name" value="NAPRTase_N"/>
    <property type="match status" value="1"/>
</dbReference>
<dbReference type="GO" id="GO:0004516">
    <property type="term" value="F:nicotinate phosphoribosyltransferase activity"/>
    <property type="evidence" value="ECO:0007669"/>
    <property type="project" value="UniProtKB-UniRule"/>
</dbReference>
<dbReference type="InterPro" id="IPR013785">
    <property type="entry name" value="Aldolase_TIM"/>
</dbReference>
<proteinExistence type="inferred from homology"/>
<comment type="pathway">
    <text evidence="1 9">Cofactor biosynthesis; NAD(+) biosynthesis; nicotinate D-ribonucleotide from nicotinate: step 1/1.</text>
</comment>
<dbReference type="Pfam" id="PF17956">
    <property type="entry name" value="NAPRTase_C"/>
    <property type="match status" value="1"/>
</dbReference>
<name>A0AAN5PIP8_LEGPN</name>
<dbReference type="CDD" id="cd01570">
    <property type="entry name" value="NAPRTase_A"/>
    <property type="match status" value="1"/>
</dbReference>
<dbReference type="InterPro" id="IPR040727">
    <property type="entry name" value="NAPRTase_N"/>
</dbReference>
<keyword evidence="5 9" id="KW-0436">Ligase</keyword>
<dbReference type="GO" id="GO:0047280">
    <property type="term" value="F:nicotinamide phosphoribosyltransferase activity"/>
    <property type="evidence" value="ECO:0007669"/>
    <property type="project" value="UniProtKB-ARBA"/>
</dbReference>
<evidence type="ECO:0000256" key="8">
    <source>
        <dbReference type="ARBA" id="ARBA00048668"/>
    </source>
</evidence>
<keyword evidence="6 9" id="KW-0662">Pyridine nucleotide biosynthesis</keyword>
<comment type="caution">
    <text evidence="12">The sequence shown here is derived from an EMBL/GenBank/DDBJ whole genome shotgun (WGS) entry which is preliminary data.</text>
</comment>
<dbReference type="GO" id="GO:0005829">
    <property type="term" value="C:cytosol"/>
    <property type="evidence" value="ECO:0007669"/>
    <property type="project" value="TreeGrafter"/>
</dbReference>
<evidence type="ECO:0000256" key="1">
    <source>
        <dbReference type="ARBA" id="ARBA00004952"/>
    </source>
</evidence>
<dbReference type="FunFam" id="3.20.20.70:FF:000076">
    <property type="entry name" value="Nicotinate phosphoribosyltransferase"/>
    <property type="match status" value="1"/>
</dbReference>
<evidence type="ECO:0000256" key="2">
    <source>
        <dbReference type="ARBA" id="ARBA00010897"/>
    </source>
</evidence>
<evidence type="ECO:0000259" key="11">
    <source>
        <dbReference type="Pfam" id="PF17956"/>
    </source>
</evidence>
<keyword evidence="12" id="KW-0328">Glycosyltransferase</keyword>
<sequence>MTRIYMINITGTYTDQYQLAMAQVCFLKGQHERIATFDYFFRALPFKGGYAIFAGLEDLLDVLEQLRFEQQDIEFLQHQNMHPDFIRYLQQFKFNGTVYTSLEGDVVFPTRPVVIIEANLIEAQIIETLLLNIINFQTLIATKARRIRQVAGERILIDFGLRRAQGAGGYFASRAAIVGGFDSTSNVRAGRDYSIPVSGTMAHSFIQSYDSEIQAFSDYAEAWPENCILLVDTYNTLQSGIPNAIKIAKEMEKRGHRLKGIRLDSGDLAWLAKRARHMLDEAGLNYVAITASNQLDEYVIKNLLEQDAPIDAFGVGTNLAIGAPDAALDGVYKLAFINGQPRIKLSDTPAKITIPYQKQVYRVFERDGTYRGADVVCLKTEKKIDMMHHPFEILKSLSIKHYKKEALLHKVMENGKRLLPKKSLGEIARFSQQCFDRLPLEYKRFINPHIYKVGLSTELKMKRDQLIAEHSR</sequence>
<dbReference type="InterPro" id="IPR041619">
    <property type="entry name" value="NAPRTase_C"/>
</dbReference>
<evidence type="ECO:0000256" key="6">
    <source>
        <dbReference type="ARBA" id="ARBA00022642"/>
    </source>
</evidence>
<comment type="similarity">
    <text evidence="2 9">Belongs to the NAPRTase family.</text>
</comment>
<dbReference type="SUPFAM" id="SSF51690">
    <property type="entry name" value="Nicotinate/Quinolinate PRTase C-terminal domain-like"/>
    <property type="match status" value="1"/>
</dbReference>
<dbReference type="Gene3D" id="3.20.140.10">
    <property type="entry name" value="nicotinate phosphoribosyltransferase"/>
    <property type="match status" value="1"/>
</dbReference>
<dbReference type="AlphaFoldDB" id="A0AAN5PIP8"/>
<dbReference type="Gene3D" id="3.20.20.70">
    <property type="entry name" value="Aldolase class I"/>
    <property type="match status" value="1"/>
</dbReference>
<protein>
    <recommendedName>
        <fullName evidence="3 9">Nicotinate phosphoribosyltransferase</fullName>
        <ecNumber evidence="3 9">6.3.4.21</ecNumber>
    </recommendedName>
</protein>
<comment type="catalytic activity">
    <reaction evidence="8 9">
        <text>5-phospho-alpha-D-ribose 1-diphosphate + nicotinate + ATP + H2O = nicotinate beta-D-ribonucleotide + ADP + phosphate + diphosphate</text>
        <dbReference type="Rhea" id="RHEA:36163"/>
        <dbReference type="ChEBI" id="CHEBI:15377"/>
        <dbReference type="ChEBI" id="CHEBI:30616"/>
        <dbReference type="ChEBI" id="CHEBI:32544"/>
        <dbReference type="ChEBI" id="CHEBI:33019"/>
        <dbReference type="ChEBI" id="CHEBI:43474"/>
        <dbReference type="ChEBI" id="CHEBI:57502"/>
        <dbReference type="ChEBI" id="CHEBI:58017"/>
        <dbReference type="ChEBI" id="CHEBI:456216"/>
        <dbReference type="EC" id="6.3.4.21"/>
    </reaction>
</comment>
<dbReference type="InterPro" id="IPR006405">
    <property type="entry name" value="Nic_PRibTrfase_pncB"/>
</dbReference>
<keyword evidence="4" id="KW-0597">Phosphoprotein</keyword>
<feature type="domain" description="Nicotinate phosphoribosyltransferase C-terminal" evidence="11">
    <location>
        <begin position="357"/>
        <end position="460"/>
    </location>
</feature>
<evidence type="ECO:0000259" key="10">
    <source>
        <dbReference type="Pfam" id="PF17767"/>
    </source>
</evidence>
<dbReference type="NCBIfam" id="NF006695">
    <property type="entry name" value="PRK09243.1-2"/>
    <property type="match status" value="1"/>
</dbReference>
<reference evidence="12" key="1">
    <citation type="journal article" date="2018" name="Genome Biol.">
        <title>SKESA: strategic k-mer extension for scrupulous assemblies.</title>
        <authorList>
            <person name="Souvorov A."/>
            <person name="Agarwala R."/>
            <person name="Lipman D.J."/>
        </authorList>
    </citation>
    <scope>NUCLEOTIDE SEQUENCE</scope>
    <source>
        <strain evidence="12">AZ00058701</strain>
    </source>
</reference>
<gene>
    <name evidence="12" type="ORF">JBJ86_06615</name>
</gene>
<comment type="function">
    <text evidence="9">Catalyzes the first step in the biosynthesis of NAD from nicotinic acid, the ATP-dependent synthesis of beta-nicotinate D-ribonucleotide from nicotinate and 5-phospho-D-ribose 1-phosphate.</text>
</comment>
<evidence type="ECO:0000256" key="3">
    <source>
        <dbReference type="ARBA" id="ARBA00013236"/>
    </source>
</evidence>
<keyword evidence="7 9" id="KW-0808">Transferase</keyword>
<dbReference type="Proteomes" id="UP000866496">
    <property type="component" value="Unassembled WGS sequence"/>
</dbReference>
<dbReference type="NCBIfam" id="NF009131">
    <property type="entry name" value="PRK12484.1"/>
    <property type="match status" value="1"/>
</dbReference>
<evidence type="ECO:0000313" key="12">
    <source>
        <dbReference type="EMBL" id="HAU1879920.1"/>
    </source>
</evidence>
<evidence type="ECO:0000256" key="7">
    <source>
        <dbReference type="ARBA" id="ARBA00022679"/>
    </source>
</evidence>
<dbReference type="SUPFAM" id="SSF54675">
    <property type="entry name" value="Nicotinate/Quinolinate PRTase N-terminal domain-like"/>
    <property type="match status" value="1"/>
</dbReference>
<dbReference type="PANTHER" id="PTHR11098:SF1">
    <property type="entry name" value="NICOTINATE PHOSPHORIBOSYLTRANSFERASE"/>
    <property type="match status" value="1"/>
</dbReference>
<dbReference type="PIRSF" id="PIRSF000484">
    <property type="entry name" value="NAPRT"/>
    <property type="match status" value="1"/>
</dbReference>
<accession>A0AAN5PIP8</accession>
<evidence type="ECO:0000256" key="5">
    <source>
        <dbReference type="ARBA" id="ARBA00022598"/>
    </source>
</evidence>
<reference evidence="12" key="2">
    <citation type="submission" date="2019-10" db="EMBL/GenBank/DDBJ databases">
        <authorList>
            <consortium name="NCBI Pathogen Detection Project"/>
        </authorList>
    </citation>
    <scope>NUCLEOTIDE SEQUENCE</scope>
    <source>
        <strain evidence="12">AZ00058701</strain>
    </source>
</reference>